<name>A0A086QSL8_TOXGO</name>
<gene>
    <name evidence="1" type="ORF">TGMAS_207900C</name>
</gene>
<dbReference type="AlphaFoldDB" id="A0A086QSL8"/>
<comment type="caution">
    <text evidence="1">The sequence shown here is derived from an EMBL/GenBank/DDBJ whole genome shotgun (WGS) entry which is preliminary data.</text>
</comment>
<sequence length="41" mass="4416">AAESVRLALQMSSRSIVGKINDDALNSLFGPVRRVTEENGN</sequence>
<keyword evidence="1" id="KW-0396">Initiation factor</keyword>
<proteinExistence type="predicted"/>
<dbReference type="GO" id="GO:0003743">
    <property type="term" value="F:translation initiation factor activity"/>
    <property type="evidence" value="ECO:0007669"/>
    <property type="project" value="UniProtKB-KW"/>
</dbReference>
<evidence type="ECO:0000313" key="1">
    <source>
        <dbReference type="EMBL" id="KFH15600.1"/>
    </source>
</evidence>
<dbReference type="Proteomes" id="UP000028821">
    <property type="component" value="Unassembled WGS sequence"/>
</dbReference>
<accession>A0A086QSL8</accession>
<dbReference type="EMBL" id="AEXC02000838">
    <property type="protein sequence ID" value="KFH15600.1"/>
    <property type="molecule type" value="Genomic_DNA"/>
</dbReference>
<feature type="non-terminal residue" evidence="1">
    <location>
        <position position="1"/>
    </location>
</feature>
<evidence type="ECO:0000313" key="2">
    <source>
        <dbReference type="Proteomes" id="UP000028821"/>
    </source>
</evidence>
<protein>
    <submittedName>
        <fullName evidence="1">Transcription initiation factor TFIIIB</fullName>
    </submittedName>
</protein>
<organism evidence="1 2">
    <name type="scientific">Toxoplasma gondii MAS</name>
    <dbReference type="NCBI Taxonomy" id="943118"/>
    <lineage>
        <taxon>Eukaryota</taxon>
        <taxon>Sar</taxon>
        <taxon>Alveolata</taxon>
        <taxon>Apicomplexa</taxon>
        <taxon>Conoidasida</taxon>
        <taxon>Coccidia</taxon>
        <taxon>Eucoccidiorida</taxon>
        <taxon>Eimeriorina</taxon>
        <taxon>Sarcocystidae</taxon>
        <taxon>Toxoplasma</taxon>
    </lineage>
</organism>
<reference evidence="1 2" key="1">
    <citation type="submission" date="2014-04" db="EMBL/GenBank/DDBJ databases">
        <authorList>
            <person name="Sibley D."/>
            <person name="Venepally P."/>
            <person name="Karamycheva S."/>
            <person name="Hadjithomas M."/>
            <person name="Khan A."/>
            <person name="Brunk B."/>
            <person name="Roos D."/>
            <person name="Caler E."/>
            <person name="Lorenzi H."/>
        </authorList>
    </citation>
    <scope>NUCLEOTIDE SEQUENCE [LARGE SCALE GENOMIC DNA]</scope>
    <source>
        <strain evidence="1 2">MAS</strain>
    </source>
</reference>
<keyword evidence="1" id="KW-0648">Protein biosynthesis</keyword>
<dbReference type="VEuPathDB" id="ToxoDB:TGMAS_207900C"/>